<protein>
    <submittedName>
        <fullName evidence="4">Uncharacterized protein</fullName>
    </submittedName>
</protein>
<evidence type="ECO:0000313" key="2">
    <source>
        <dbReference type="EMBL" id="ETK75675.1"/>
    </source>
</evidence>
<dbReference type="EMBL" id="KI695492">
    <property type="protein sequence ID" value="ETM35552.1"/>
    <property type="molecule type" value="Genomic_DNA"/>
</dbReference>
<dbReference type="Proteomes" id="UP000053236">
    <property type="component" value="Unassembled WGS sequence"/>
</dbReference>
<dbReference type="Proteomes" id="UP000053864">
    <property type="component" value="Unassembled WGS sequence"/>
</dbReference>
<dbReference type="EMBL" id="KI688771">
    <property type="protein sequence ID" value="ETK75675.1"/>
    <property type="molecule type" value="Genomic_DNA"/>
</dbReference>
<proteinExistence type="predicted"/>
<dbReference type="VEuPathDB" id="FungiDB:PPTG_24006"/>
<accession>W2MGR4</accession>
<dbReference type="AlphaFoldDB" id="W2MGR4"/>
<evidence type="ECO:0000313" key="3">
    <source>
        <dbReference type="EMBL" id="ETL29104.1"/>
    </source>
</evidence>
<organism evidence="4">
    <name type="scientific">Phytophthora nicotianae</name>
    <name type="common">Potato buckeye rot agent</name>
    <name type="synonym">Phytophthora parasitica</name>
    <dbReference type="NCBI Taxonomy" id="4792"/>
    <lineage>
        <taxon>Eukaryota</taxon>
        <taxon>Sar</taxon>
        <taxon>Stramenopiles</taxon>
        <taxon>Oomycota</taxon>
        <taxon>Peronosporomycetes</taxon>
        <taxon>Peronosporales</taxon>
        <taxon>Peronosporaceae</taxon>
        <taxon>Phytophthora</taxon>
    </lineage>
</organism>
<gene>
    <name evidence="4" type="ORF">L914_17566</name>
    <name evidence="2" type="ORF">L915_17754</name>
    <name evidence="3" type="ORF">L916_17654</name>
</gene>
<reference evidence="2" key="1">
    <citation type="submission" date="2013-11" db="EMBL/GenBank/DDBJ databases">
        <title>The Genome Sequence of Phytophthora parasitica CJ02B3.</title>
        <authorList>
            <consortium name="The Broad Institute Genomics Platform"/>
            <person name="Russ C."/>
            <person name="Tyler B."/>
            <person name="Panabieres F."/>
            <person name="Shan W."/>
            <person name="Tripathy S."/>
            <person name="Grunwald N."/>
            <person name="Machado M."/>
            <person name="Johnson C.S."/>
            <person name="Arredondo F."/>
            <person name="Hong C."/>
            <person name="Coffey M."/>
            <person name="Young S.K."/>
            <person name="Zeng Q."/>
            <person name="Gargeya S."/>
            <person name="Fitzgerald M."/>
            <person name="Abouelleil A."/>
            <person name="Alvarado L."/>
            <person name="Chapman S.B."/>
            <person name="Gainer-Dewar J."/>
            <person name="Goldberg J."/>
            <person name="Griggs A."/>
            <person name="Gujja S."/>
            <person name="Hansen M."/>
            <person name="Howarth C."/>
            <person name="Imamovic A."/>
            <person name="Ireland A."/>
            <person name="Larimer J."/>
            <person name="McCowan C."/>
            <person name="Murphy C."/>
            <person name="Pearson M."/>
            <person name="Poon T.W."/>
            <person name="Priest M."/>
            <person name="Roberts A."/>
            <person name="Saif S."/>
            <person name="Shea T."/>
            <person name="Sykes S."/>
            <person name="Wortman J."/>
            <person name="Nusbaum C."/>
            <person name="Birren B."/>
        </authorList>
    </citation>
    <scope>NUCLEOTIDE SEQUENCE [LARGE SCALE GENOMIC DNA]</scope>
    <source>
        <strain evidence="2">CJ02B3</strain>
    </source>
</reference>
<dbReference type="Proteomes" id="UP000054532">
    <property type="component" value="Unassembled WGS sequence"/>
</dbReference>
<name>W2MGR4_PHYNI</name>
<dbReference type="EMBL" id="KI675566">
    <property type="protein sequence ID" value="ETL29104.1"/>
    <property type="molecule type" value="Genomic_DNA"/>
</dbReference>
<evidence type="ECO:0000256" key="1">
    <source>
        <dbReference type="SAM" id="MobiDB-lite"/>
    </source>
</evidence>
<evidence type="ECO:0000313" key="4">
    <source>
        <dbReference type="EMBL" id="ETM35552.1"/>
    </source>
</evidence>
<reference evidence="3" key="2">
    <citation type="submission" date="2013-11" db="EMBL/GenBank/DDBJ databases">
        <title>The Genome Sequence of Phytophthora parasitica CJ05E6.</title>
        <authorList>
            <consortium name="The Broad Institute Genomics Platform"/>
            <person name="Russ C."/>
            <person name="Tyler B."/>
            <person name="Panabieres F."/>
            <person name="Shan W."/>
            <person name="Tripathy S."/>
            <person name="Grunwald N."/>
            <person name="Machado M."/>
            <person name="Johnson C.S."/>
            <person name="Arredondo F."/>
            <person name="Hong C."/>
            <person name="Coffey M."/>
            <person name="Young S.K."/>
            <person name="Zeng Q."/>
            <person name="Gargeya S."/>
            <person name="Fitzgerald M."/>
            <person name="Abouelleil A."/>
            <person name="Alvarado L."/>
            <person name="Chapman S.B."/>
            <person name="Gainer-Dewar J."/>
            <person name="Goldberg J."/>
            <person name="Griggs A."/>
            <person name="Gujja S."/>
            <person name="Hansen M."/>
            <person name="Howarth C."/>
            <person name="Imamovic A."/>
            <person name="Ireland A."/>
            <person name="Larimer J."/>
            <person name="McCowan C."/>
            <person name="Murphy C."/>
            <person name="Pearson M."/>
            <person name="Poon T.W."/>
            <person name="Priest M."/>
            <person name="Roberts A."/>
            <person name="Saif S."/>
            <person name="Shea T."/>
            <person name="Sykes S."/>
            <person name="Wortman J."/>
            <person name="Nusbaum C."/>
            <person name="Birren B."/>
        </authorList>
    </citation>
    <scope>NUCLEOTIDE SEQUENCE [LARGE SCALE GENOMIC DNA]</scope>
    <source>
        <strain evidence="3">CJ05E6</strain>
    </source>
</reference>
<feature type="region of interest" description="Disordered" evidence="1">
    <location>
        <begin position="45"/>
        <end position="71"/>
    </location>
</feature>
<reference evidence="4" key="3">
    <citation type="submission" date="2013-11" db="EMBL/GenBank/DDBJ databases">
        <title>The Genome Sequence of Phytophthora parasitica IAC_01/95.</title>
        <authorList>
            <consortium name="The Broad Institute Genomics Platform"/>
            <person name="Russ C."/>
            <person name="Tyler B."/>
            <person name="Panabieres F."/>
            <person name="Shan W."/>
            <person name="Tripathy S."/>
            <person name="Grunwald N."/>
            <person name="Machado M."/>
            <person name="Johnson C.S."/>
            <person name="Arredondo F."/>
            <person name="Hong C."/>
            <person name="Coffey M."/>
            <person name="Young S.K."/>
            <person name="Zeng Q."/>
            <person name="Gargeya S."/>
            <person name="Fitzgerald M."/>
            <person name="Abouelleil A."/>
            <person name="Alvarado L."/>
            <person name="Chapman S.B."/>
            <person name="Gainer-Dewar J."/>
            <person name="Goldberg J."/>
            <person name="Griggs A."/>
            <person name="Gujja S."/>
            <person name="Hansen M."/>
            <person name="Howarth C."/>
            <person name="Imamovic A."/>
            <person name="Ireland A."/>
            <person name="Larimer J."/>
            <person name="McCowan C."/>
            <person name="Murphy C."/>
            <person name="Pearson M."/>
            <person name="Poon T.W."/>
            <person name="Priest M."/>
            <person name="Roberts A."/>
            <person name="Saif S."/>
            <person name="Shea T."/>
            <person name="Sykes S."/>
            <person name="Wortman J."/>
            <person name="Nusbaum C."/>
            <person name="Birren B."/>
        </authorList>
    </citation>
    <scope>NUCLEOTIDE SEQUENCE [LARGE SCALE GENOMIC DNA]</scope>
    <source>
        <strain evidence="4">IAC_01/95</strain>
    </source>
</reference>
<sequence>MSEYLNGLGMREYNAAMKALQTAVTRKKKGDFKIGQFMADSVNIGAPSREEDLSDTPTTPAAPTQFARNRSERRLRSATKWIDYVW</sequence>